<accession>A0A1B6E9B4</accession>
<keyword evidence="4" id="KW-0496">Mitochondrion</keyword>
<evidence type="ECO:0000256" key="4">
    <source>
        <dbReference type="ARBA" id="ARBA00023128"/>
    </source>
</evidence>
<reference evidence="5" key="1">
    <citation type="submission" date="2015-12" db="EMBL/GenBank/DDBJ databases">
        <title>De novo transcriptome assembly of four potential Pierce s Disease insect vectors from Arizona vineyards.</title>
        <authorList>
            <person name="Tassone E.E."/>
        </authorList>
    </citation>
    <scope>NUCLEOTIDE SEQUENCE</scope>
</reference>
<protein>
    <recommendedName>
        <fullName evidence="6">Pentacotripeptide-repeat region of PRORP domain-containing protein</fullName>
    </recommendedName>
</protein>
<dbReference type="InterPro" id="IPR037387">
    <property type="entry name" value="PTCD3"/>
</dbReference>
<keyword evidence="3" id="KW-0809">Transit peptide</keyword>
<organism evidence="5">
    <name type="scientific">Clastoptera arizonana</name>
    <name type="common">Arizona spittle bug</name>
    <dbReference type="NCBI Taxonomy" id="38151"/>
    <lineage>
        <taxon>Eukaryota</taxon>
        <taxon>Metazoa</taxon>
        <taxon>Ecdysozoa</taxon>
        <taxon>Arthropoda</taxon>
        <taxon>Hexapoda</taxon>
        <taxon>Insecta</taxon>
        <taxon>Pterygota</taxon>
        <taxon>Neoptera</taxon>
        <taxon>Paraneoptera</taxon>
        <taxon>Hemiptera</taxon>
        <taxon>Auchenorrhyncha</taxon>
        <taxon>Cercopoidea</taxon>
        <taxon>Clastopteridae</taxon>
        <taxon>Clastoptera</taxon>
    </lineage>
</organism>
<dbReference type="GO" id="GO:0032543">
    <property type="term" value="P:mitochondrial translation"/>
    <property type="evidence" value="ECO:0007669"/>
    <property type="project" value="InterPro"/>
</dbReference>
<dbReference type="PANTHER" id="PTHR16276:SF1">
    <property type="entry name" value="SMALL RIBOSOMAL SUBUNIT PROTEIN MS39"/>
    <property type="match status" value="1"/>
</dbReference>
<evidence type="ECO:0000256" key="1">
    <source>
        <dbReference type="ARBA" id="ARBA00004173"/>
    </source>
</evidence>
<comment type="subcellular location">
    <subcellularLocation>
        <location evidence="1">Mitochondrion</location>
    </subcellularLocation>
</comment>
<proteinExistence type="predicted"/>
<dbReference type="InterPro" id="IPR011990">
    <property type="entry name" value="TPR-like_helical_dom_sf"/>
</dbReference>
<dbReference type="Pfam" id="PF22330">
    <property type="entry name" value="Rib_mS39_PPR"/>
    <property type="match status" value="1"/>
</dbReference>
<evidence type="ECO:0000256" key="3">
    <source>
        <dbReference type="ARBA" id="ARBA00022946"/>
    </source>
</evidence>
<dbReference type="GO" id="GO:0019843">
    <property type="term" value="F:rRNA binding"/>
    <property type="evidence" value="ECO:0007669"/>
    <property type="project" value="InterPro"/>
</dbReference>
<sequence>MIMNSLTLFSTKLRSVGKFAKGFVRNKSSETSTQIKIPKRIDRGPTDILRALSNTVQRDPTASHYKYHDDPYLTPTSNLNKRGFALAQESGRKAARWIRQEHADLFQHKVADPPIEVFYPNVVYDENSNVDESILNKVINEFGVADAIYIYKLLQSKGIDVSRDSKQRLLELVCFYNGEDALPEKWIEERWFSQSNKGKVSLGKTWKDKGFAEELFNNISPPDSCSYSALIAGMASYGQYDGSLSYFKQARDAGHIVNIHAINNLISGANVLKESHELRWSFVEEMYSEIKQQGLTPNLGTLNSGLEVLSTMTSNKNSKSLSLKLIAEFNNLGIEPSLASYHYLLRIFCKERVGKSMILLNILDNLEGKELTIRHPKDVLFFNTAMDICRYYLLDVGLAFKLDNLLHTADNYNLIGDSYKESLYYRNFFSLACQLLTAEEFMEFYSKRVPHIYSPEPAIMEEIIKSIDFHSVHEHLPALWSDIVMFEQTGREGVMTNMLNALKNSSTTDAKLINELANVAWEIWESIQKQADDNSYNKLRWTGEMLGHIIEVLLRADRMDQCCVILNLLDKEQTKILGVPEVESLEKFIDYCIQTNNASNAMWCIQYCHDAGYAEVPSFAVKVNSSLKLSEAEIDKLVSLAGREILEKSKEVVSN</sequence>
<dbReference type="InterPro" id="IPR055063">
    <property type="entry name" value="Rib_mS39_PPR"/>
</dbReference>
<gene>
    <name evidence="5" type="ORF">g.4420</name>
</gene>
<dbReference type="GO" id="GO:0043024">
    <property type="term" value="F:ribosomal small subunit binding"/>
    <property type="evidence" value="ECO:0007669"/>
    <property type="project" value="InterPro"/>
</dbReference>
<evidence type="ECO:0008006" key="6">
    <source>
        <dbReference type="Google" id="ProtNLM"/>
    </source>
</evidence>
<evidence type="ECO:0000256" key="2">
    <source>
        <dbReference type="ARBA" id="ARBA00022737"/>
    </source>
</evidence>
<dbReference type="AlphaFoldDB" id="A0A1B6E9B4"/>
<dbReference type="GO" id="GO:0005739">
    <property type="term" value="C:mitochondrion"/>
    <property type="evidence" value="ECO:0007669"/>
    <property type="project" value="UniProtKB-SubCell"/>
</dbReference>
<keyword evidence="2" id="KW-0677">Repeat</keyword>
<dbReference type="Gene3D" id="1.25.40.10">
    <property type="entry name" value="Tetratricopeptide repeat domain"/>
    <property type="match status" value="1"/>
</dbReference>
<dbReference type="PANTHER" id="PTHR16276">
    <property type="entry name" value="PENTATRICOPEPTIDE REPEAT DOMAIN-CONTAINING PROTEIN 3"/>
    <property type="match status" value="1"/>
</dbReference>
<evidence type="ECO:0000313" key="5">
    <source>
        <dbReference type="EMBL" id="JAS34516.1"/>
    </source>
</evidence>
<dbReference type="EMBL" id="GEDC01002782">
    <property type="protein sequence ID" value="JAS34516.1"/>
    <property type="molecule type" value="Transcribed_RNA"/>
</dbReference>
<name>A0A1B6E9B4_9HEMI</name>